<sequence>MTRDLDSPQSCFQYWLVAHSVIEQVEMMQAREHFMDGATMLFFDEPFEQLADHSPWLIAWCDALDELPAELLTQGLCVQTDYAADDILDHFRSLLIAAFQGELIMFRAYDPTVLVPMLFMMDATRLSQILGPVKALGYWEKSQWQRIFNPHNNSSWLRQSRPWWRLIDDDLAALYRVENHAYSLSRRLWEVAPDLVMPLDNECALIESALNQAITQGFNMEQRELWAISQLATQANYSAERLVTELKLDADETLQLTNWMEK</sequence>
<accession>A0ABW9GCP9</accession>
<evidence type="ECO:0000313" key="3">
    <source>
        <dbReference type="Proteomes" id="UP001629953"/>
    </source>
</evidence>
<dbReference type="InterPro" id="IPR025391">
    <property type="entry name" value="DUF4123"/>
</dbReference>
<dbReference type="Proteomes" id="UP001629953">
    <property type="component" value="Unassembled WGS sequence"/>
</dbReference>
<dbReference type="Pfam" id="PF13503">
    <property type="entry name" value="DUF4123"/>
    <property type="match status" value="1"/>
</dbReference>
<reference evidence="2 3" key="1">
    <citation type="journal article" date="2013" name="Int. J. Syst. Evol. Microbiol.">
        <title>Celerinatantimonas yamalensis sp. nov., a cold-adapted diazotrophic bacterium from a cold permafrost brine.</title>
        <authorList>
            <person name="Shcherbakova V."/>
            <person name="Chuvilskaya N."/>
            <person name="Rivkina E."/>
            <person name="Demidov N."/>
            <person name="Uchaeva V."/>
            <person name="Suetin S."/>
            <person name="Suzina N."/>
            <person name="Gilichinsky D."/>
        </authorList>
    </citation>
    <scope>NUCLEOTIDE SEQUENCE [LARGE SCALE GENOMIC DNA]</scope>
    <source>
        <strain evidence="2 3">C7</strain>
    </source>
</reference>
<gene>
    <name evidence="2" type="ORF">ABUE30_18475</name>
</gene>
<organism evidence="2 3">
    <name type="scientific">Celerinatantimonas yamalensis</name>
    <dbReference type="NCBI Taxonomy" id="559956"/>
    <lineage>
        <taxon>Bacteria</taxon>
        <taxon>Pseudomonadati</taxon>
        <taxon>Pseudomonadota</taxon>
        <taxon>Gammaproteobacteria</taxon>
        <taxon>Celerinatantimonadaceae</taxon>
        <taxon>Celerinatantimonas</taxon>
    </lineage>
</organism>
<feature type="domain" description="DUF4123" evidence="1">
    <location>
        <begin position="15"/>
        <end position="127"/>
    </location>
</feature>
<comment type="caution">
    <text evidence="2">The sequence shown here is derived from an EMBL/GenBank/DDBJ whole genome shotgun (WGS) entry which is preliminary data.</text>
</comment>
<name>A0ABW9GCP9_9GAMM</name>
<keyword evidence="3" id="KW-1185">Reference proteome</keyword>
<evidence type="ECO:0000313" key="2">
    <source>
        <dbReference type="EMBL" id="MFM2487014.1"/>
    </source>
</evidence>
<protein>
    <submittedName>
        <fullName evidence="2">DUF4123 domain-containing protein</fullName>
    </submittedName>
</protein>
<evidence type="ECO:0000259" key="1">
    <source>
        <dbReference type="Pfam" id="PF13503"/>
    </source>
</evidence>
<dbReference type="EMBL" id="JBEQCT010000014">
    <property type="protein sequence ID" value="MFM2487014.1"/>
    <property type="molecule type" value="Genomic_DNA"/>
</dbReference>
<proteinExistence type="predicted"/>
<dbReference type="RefSeq" id="WP_408625313.1">
    <property type="nucleotide sequence ID" value="NZ_JBEQCT010000014.1"/>
</dbReference>